<dbReference type="GO" id="GO:0006508">
    <property type="term" value="P:proteolysis"/>
    <property type="evidence" value="ECO:0007669"/>
    <property type="project" value="UniProtKB-KW"/>
</dbReference>
<dbReference type="Proteomes" id="UP001589838">
    <property type="component" value="Unassembled WGS sequence"/>
</dbReference>
<evidence type="ECO:0000313" key="1">
    <source>
        <dbReference type="EMBL" id="MFC0470421.1"/>
    </source>
</evidence>
<sequence length="196" mass="21626">MSKQCEKVSSIRMIPYNHKLAPLHIRNNLYSLIPDGTEQIYVVGIGSNLISGDSLGPFVGTFLRDLFPNHLTVVGNLEHPLDATTLVPTFSQIKLPTNSFVVAIDSVISTEGFVNSIVIRDGSLLPGEGLGQKLPPIGDCSVMGVMLREEPMNISSLLYTNLHFIYTMAMNIARGIALLVRQYFRYPSDHPILRSN</sequence>
<gene>
    <name evidence="1" type="primary">yyaC</name>
    <name evidence="1" type="ORF">ACFFHM_07770</name>
</gene>
<comment type="caution">
    <text evidence="1">The sequence shown here is derived from an EMBL/GenBank/DDBJ whole genome shotgun (WGS) entry which is preliminary data.</text>
</comment>
<name>A0ABV6KAT5_9BACI</name>
<dbReference type="RefSeq" id="WP_335960216.1">
    <property type="nucleotide sequence ID" value="NZ_JAXBLX010000009.1"/>
</dbReference>
<proteinExistence type="predicted"/>
<keyword evidence="1" id="KW-0645">Protease</keyword>
<dbReference type="NCBIfam" id="TIGR02841">
    <property type="entry name" value="spore_YyaC"/>
    <property type="match status" value="1"/>
</dbReference>
<reference evidence="1 2" key="1">
    <citation type="submission" date="2024-09" db="EMBL/GenBank/DDBJ databases">
        <authorList>
            <person name="Sun Q."/>
            <person name="Mori K."/>
        </authorList>
    </citation>
    <scope>NUCLEOTIDE SEQUENCE [LARGE SCALE GENOMIC DNA]</scope>
    <source>
        <strain evidence="1 2">NCAIM B.02610</strain>
    </source>
</reference>
<dbReference type="GO" id="GO:0008233">
    <property type="term" value="F:peptidase activity"/>
    <property type="evidence" value="ECO:0007669"/>
    <property type="project" value="UniProtKB-KW"/>
</dbReference>
<accession>A0ABV6KAT5</accession>
<keyword evidence="1" id="KW-0378">Hydrolase</keyword>
<dbReference type="InterPro" id="IPR023430">
    <property type="entry name" value="Pept_HybD-like_dom_sf"/>
</dbReference>
<dbReference type="SUPFAM" id="SSF53163">
    <property type="entry name" value="HybD-like"/>
    <property type="match status" value="1"/>
</dbReference>
<organism evidence="1 2">
    <name type="scientific">Halalkalibacter kiskunsagensis</name>
    <dbReference type="NCBI Taxonomy" id="1548599"/>
    <lineage>
        <taxon>Bacteria</taxon>
        <taxon>Bacillati</taxon>
        <taxon>Bacillota</taxon>
        <taxon>Bacilli</taxon>
        <taxon>Bacillales</taxon>
        <taxon>Bacillaceae</taxon>
        <taxon>Halalkalibacter</taxon>
    </lineage>
</organism>
<protein>
    <submittedName>
        <fullName evidence="1">Spore protease YyaC</fullName>
    </submittedName>
</protein>
<dbReference type="Pfam" id="PF06866">
    <property type="entry name" value="DUF1256"/>
    <property type="match status" value="1"/>
</dbReference>
<dbReference type="EMBL" id="JBHLUX010000020">
    <property type="protein sequence ID" value="MFC0470421.1"/>
    <property type="molecule type" value="Genomic_DNA"/>
</dbReference>
<dbReference type="InterPro" id="IPR009665">
    <property type="entry name" value="YyaC"/>
</dbReference>
<keyword evidence="2" id="KW-1185">Reference proteome</keyword>
<evidence type="ECO:0000313" key="2">
    <source>
        <dbReference type="Proteomes" id="UP001589838"/>
    </source>
</evidence>